<dbReference type="UniPathway" id="UPA00556"/>
<comment type="similarity">
    <text evidence="1">Belongs to the DltD family.</text>
</comment>
<protein>
    <recommendedName>
        <fullName evidence="1">Protein DltD</fullName>
    </recommendedName>
</protein>
<dbReference type="InterPro" id="IPR023896">
    <property type="entry name" value="LTA_DltD"/>
</dbReference>
<dbReference type="OrthoDB" id="1700484at2"/>
<evidence type="ECO:0000256" key="1">
    <source>
        <dbReference type="PIRNR" id="PIRNR021438"/>
    </source>
</evidence>
<dbReference type="NCBIfam" id="TIGR04092">
    <property type="entry name" value="LTA_DltD"/>
    <property type="match status" value="1"/>
</dbReference>
<dbReference type="SUPFAM" id="SSF52266">
    <property type="entry name" value="SGNH hydrolase"/>
    <property type="match status" value="1"/>
</dbReference>
<dbReference type="AlphaFoldDB" id="A0A1H0NQN2"/>
<organism evidence="2 3">
    <name type="scientific">Streptococcus equinus</name>
    <name type="common">Streptococcus bovis</name>
    <dbReference type="NCBI Taxonomy" id="1335"/>
    <lineage>
        <taxon>Bacteria</taxon>
        <taxon>Bacillati</taxon>
        <taxon>Bacillota</taxon>
        <taxon>Bacilli</taxon>
        <taxon>Lactobacillales</taxon>
        <taxon>Streptococcaceae</taxon>
        <taxon>Streptococcus</taxon>
    </lineage>
</organism>
<dbReference type="Pfam" id="PF04914">
    <property type="entry name" value="DltD"/>
    <property type="match status" value="1"/>
</dbReference>
<dbReference type="PANTHER" id="PTHR40039:SF1">
    <property type="entry name" value="PROTEIN DLTD"/>
    <property type="match status" value="1"/>
</dbReference>
<dbReference type="InterPro" id="IPR006998">
    <property type="entry name" value="DltD"/>
</dbReference>
<reference evidence="2 3" key="1">
    <citation type="submission" date="2016-10" db="EMBL/GenBank/DDBJ databases">
        <authorList>
            <person name="de Groot N.N."/>
        </authorList>
    </citation>
    <scope>NUCLEOTIDE SEQUENCE [LARGE SCALE GENOMIC DNA]</scope>
    <source>
        <strain evidence="2 3">Sb04</strain>
    </source>
</reference>
<dbReference type="GO" id="GO:0005886">
    <property type="term" value="C:plasma membrane"/>
    <property type="evidence" value="ECO:0007669"/>
    <property type="project" value="UniProtKB-UniRule"/>
</dbReference>
<sequence length="421" mass="48255">MLKRLWQILGPVICALLLVFIILGSVSVSNKSHSLEVEKKDAVSLSKTGFKSKYKKVRALTDPNHRFVPFFGSSEWLRFDKMHPSVIAEAYNRSYTPYLLGQRGSASLTHFYGIQQINGELKNKQAVYFISPQWFTSKGANAAAFQTYFSSGQAIDFLQSQTGTAYDRYAAKRFLKLYPESSFKDMMEKVAEGKKLSAADKRKLRTQSVVYQKEDAFFSRVSVIDHYDSKVVTQAKKLPNAFSYHCLEKEATAAGKKASSGNTFGIDNGFYDIRIKPRLKDLKNSQRKFNYLKSPEYNDLQLVLNQFAQNDTNVLFVIPPVNSKWSDYTGLNEDMYQKAVEKIKYQLQSQGFKNIADFSKDGDKAYFMQDTIHMGWNGWVAMDKAVNPFLTEKQSKPNYQINKQFLSKKWANYTKDPNSFY</sequence>
<evidence type="ECO:0000313" key="3">
    <source>
        <dbReference type="Proteomes" id="UP000183816"/>
    </source>
</evidence>
<evidence type="ECO:0000313" key="2">
    <source>
        <dbReference type="EMBL" id="SDO95087.1"/>
    </source>
</evidence>
<accession>A0A1H0NQN2</accession>
<gene>
    <name evidence="2" type="ORF">SAMN05216347_103196</name>
</gene>
<dbReference type="PIRSF" id="PIRSF021438">
    <property type="entry name" value="DltD"/>
    <property type="match status" value="1"/>
</dbReference>
<dbReference type="Proteomes" id="UP000183816">
    <property type="component" value="Unassembled WGS sequence"/>
</dbReference>
<dbReference type="PANTHER" id="PTHR40039">
    <property type="entry name" value="PROTEIN DLTD"/>
    <property type="match status" value="1"/>
</dbReference>
<dbReference type="GO" id="GO:0070395">
    <property type="term" value="P:lipoteichoic acid biosynthetic process"/>
    <property type="evidence" value="ECO:0007669"/>
    <property type="project" value="UniProtKB-UniRule"/>
</dbReference>
<name>A0A1H0NQN2_STREI</name>
<keyword evidence="1" id="KW-1003">Cell membrane</keyword>
<proteinExistence type="inferred from homology"/>
<keyword evidence="1" id="KW-0472">Membrane</keyword>
<dbReference type="EMBL" id="FNJK01000003">
    <property type="protein sequence ID" value="SDO95087.1"/>
    <property type="molecule type" value="Genomic_DNA"/>
</dbReference>
<dbReference type="RefSeq" id="WP_074482408.1">
    <property type="nucleotide sequence ID" value="NZ_FNJK01000003.1"/>
</dbReference>
<comment type="pathway">
    <text evidence="1">Cell wall biogenesis; lipoteichoic acid biosynthesis.</text>
</comment>